<reference evidence="34 35" key="1">
    <citation type="submission" date="2015-09" db="EMBL/GenBank/DDBJ databases">
        <title>Atta colombica WGS genome.</title>
        <authorList>
            <person name="Nygaard S."/>
            <person name="Hu H."/>
            <person name="Boomsma J."/>
            <person name="Zhang G."/>
        </authorList>
    </citation>
    <scope>NUCLEOTIDE SEQUENCE [LARGE SCALE GENOMIC DNA]</scope>
    <source>
        <strain evidence="34">Treedump-2</strain>
        <tissue evidence="34">Whole body</tissue>
    </source>
</reference>
<keyword evidence="13" id="KW-0967">Endosome</keyword>
<feature type="disulfide bond" evidence="28">
    <location>
        <begin position="450"/>
        <end position="460"/>
    </location>
</feature>
<dbReference type="PROSITE" id="PS01187">
    <property type="entry name" value="EGF_CA"/>
    <property type="match status" value="1"/>
</dbReference>
<evidence type="ECO:0000256" key="16">
    <source>
        <dbReference type="ARBA" id="ARBA00023098"/>
    </source>
</evidence>
<dbReference type="GO" id="GO:0015031">
    <property type="term" value="P:protein transport"/>
    <property type="evidence" value="ECO:0007669"/>
    <property type="project" value="UniProtKB-KW"/>
</dbReference>
<feature type="disulfide bond" evidence="28">
    <location>
        <begin position="201"/>
        <end position="210"/>
    </location>
</feature>
<evidence type="ECO:0000259" key="32">
    <source>
        <dbReference type="PROSITE" id="PS01180"/>
    </source>
</evidence>
<sequence length="3862" mass="431992">MTLASMWFLLLYLSLCDAWMDERPVLESRDGHLIISSAKDRNITLKMIGDGYMNVNEINLLHVASAAQNATRIIDRWRMGYLAEMENSLHQLTTIVTGTTGLQRRVALLERSIDMNNTIRTGNRSRIPNFNSLALTRSSSIRRINVRYTNNNLYNKIKNLKALEDSLRAMQTLLRENECQSNPCQNGGTCEDLYDAYQCHCPSNWEGPNCMTDVNECARFLGTDLGCQNGATCRNLPGSYRCDCLPGWFGLHCTQKTSICNTENSEALCGEHGVCVAKSGSSLGYICICDQGWESDGTSPACTKDVDECAAAHPPCSVNPPVPCRNTRGSFTCGACPYGYSGNGYYCTDIDECLINNGGCSISPYVQCINTMGSRTCGACPSGYRGDGVSCIFVGGCAINNGGCHPLATCTENPSLTSSYVLCRCPPDYVGNGMGPNGCQLADVSLNTACSSNPCVHGTCVPNGANGFTCRCNSGYSGLTCNVPIDPCTPNPCRNSGICTVLNGQATCQCTTSFTGSRCEMPRQACGGVLRNPIGTLQFPMGGSTYQHGLSCAWVLITEPSKVLNVTFTSFNLEQSTDCKFDFLQIHDGRNAGSQMINRFCGHTLPNENGTIISSHNTLYLWFHSDNSISHDGFTFRWKSIEPICGGVLENNYGTITSPGSPGRYPPNRDCFWSIIVAASKRIQFHFGQLMLEQNCNDYVEITGAEEERLELFCNHTRPSPLITPSSEAMVHFHSDGSNQDAGFQIHYSIIEGIPGCGGIFTSATGLINSPGHLSSYQPNMECEWKIQLPAGERIRASWLKFDLETSSSCQFDFVEIYDGPNMLSQLLGRYCGSDMPPAIKSNSNSLVVVFKSDWSYEEEGFILSYETLCGGEFHADTGIIKSPFYPNPYHHSRTCIYEIIQPSDKGIVLIVEDMDIEGRDQNCYYDYVEIFDGDNENATQLATLCGDEENMPNTPYYSTHNFMYIKFSTDSNINGRGFKLNYTTINRRCGGLLKEPNGVIQPPHENGSYFDNEDCIWTIQAPPGYIIQLNWMSFNLEYHSDCVNDYVKIYENYTSRDENIIATYCGNTKPPEITSQDRTLTILFHTDITITNEGFVATYIFMDMSKICGGHYSKSNGIIRSPNYPNYYPNKKDCVWIIEAQNRHRIILTINHFELERHSSCSFDYLEIRNGGYDSAPLIGKFCGTDIPTEIPSQANQMYVRFVSDFSRSMTGFEIQWDSTTQGCGSSITAVTGDIISPNYPEPYAANADCYWKIAVAAGSLVQIIIVDLDLEHHEKCRYDFIEIYEGINHLTNGRRYCGITYPKLIQSKSNQMTIRFRSDYSNTGRGFHLKYETQCQNKLRGYYGVIESPNFPNKYEHSTNCSWIIEAPIGNAINLTFSHFDLEARIETSNCTYDYLQIMEGDDDTPNNMLGLFCGTIDVPMKINSTQHQVFVTFVTDSFIAYNGFRLEWKVHGCGGHLTKPSDSFTSPGYPSAYPMNVDCEWLIEVDYMLSIELTFYEVNTEKRKGCYFDKVQIYEGEDADAPKLTELCYSEKPVIYTSHGNKMFVKFHSDSSYASRGFNASYRTVPIICGGKFTTISGIIHSANYPQNYPHIVNCEWLLEVDNNHLVNLTFLDFDVENSKNCSDDFVKIFDGSTKNDPLLGTHCGNQLPPVYVSSSNQMLVVMQSDSIISAKGFKAQYSRACGARIIVKDHGFLTPATGNSDIHDENTNCTWTLIAENPGDHVTITFTHMEMDPTDALTRYESQYHDSSPCFWLSLQVFEGESTDGPSLGKWCNNVAPPPITSTGNSLTLRTVFYEFIGHFVAMYSVLNTACGGNYTSQQGIITSPSYPNSYPLNAECVWILNTSPGNRITLMFSEFDIESSENCDLDYVEVREDSGIGKLISVSCGKDAAEITSSSKLWIKFKSDDSGTAKGFKAEYNIIGGNELEGPTGRITSPLYPLPYRQSAAFSWRITVEMDWLVHLEFTNLHIENVGEYCFSSINIYDGYDNEAPLLSKICGYSLPEPIDSSSNVIYITMTSEFIRLGHWFDLTWLQILRNNSDQTTNKEIRLSECNKEIALMGDRNSTYSFSSPGWPTGYAANLHCNWVFTSPPGTHLVLRIMTMDLEETSNCEADSVSVYSGNALTSATGAHLESKLCLANSSASLISGSNMMTVKFNTDEFVNKTGFNAYVYRDCGGQLSGSNGVIQYDNSSFVRSIRTWHFTCEWTVTVKPGRTIKVQIEEMSIQEMPDHTCSDNYLLLKNGEGMLSPLLGTGKYCGTVLPAELETTGNRFYIKATGVGLNFGFKLTYREVSMSCGGEFILTNKQKKWEITSPNYPNIPPTYSECVWKATAPAGERLTIHFLDRFDLSQSENCEREYVEVRDGGTDGSQLMGTFCKDIAPSSMSTNGNMIYVHFYTDVPEPKNGFKAVITLGEVCGGILRATKGTIKSPNYPHSYPTNINCTWLIVAPTDHNLKLEFRDIQLPGLRQCRLTDHVKIGEKLVENNTTSIIGSYCGLHKPDIIESSSNEVYVYFQSNNLPFVSYKGFNLNFTASQETCGGSITALNGIIKSPGYPNPRTKSRYCDWRITLPMDYQVVVNIMDIDVVNDPGPSHVGYALTFYNDFRFKSRIRILGQGGTNIDEIRSSSNTMIISYWSSAGHRGFKLRYRAEAPAPCGGSLRAIEGNITGPTSPPFNQSSYVCNWKLEPPENMISSVGDTRLTLTIKVTGILGGSEHSQIIRRSCIYPQYIEIHGIGMICGNITEPRYLRSPKLINELTIMNGTYGKRMDFNLQYQWQPCGGVLRESRYTIRSPTNISYPINCVWHVDYPEGETIKLSFKKLELESNCNRNYLIIKNGGATAPQIAKYCLHTTSELQKYNINSISNQLWIEYFASEGTGSFEFDVMIASTGCGGALRGRSREIAFPKQYPNNGECTWEIIGENGYHLGLTFVDRFSLETSPNCEKDYVQVFDWIGEEGSYNNGEWKDLGKVCGRNTPAPFNSTSNRMKVIFHSNEAIQSDGFHAIWSENCGGVFEATEKVNIIQSPSYPNFYPPSIFCNYTIVAPNDDIVVEFTDFQLERVFGISLRQMRCSMSLVIVTIAAAIRLHKAFMFARGDCRFDNVTIIVSERIYMIEEVKTFCGNSKPPLLRAMSRIEIIFMTDKYVQRSGFQFKYFLNRCGGIITKPTELKPLMHGEEYFGRMNCTWVIKAPQGKSVLVRFEKFILEFSTNCYFDNVAVYEGDFINPNKRTALVCGNLTGNLPTFKSESNSMVVNFNADSSRHFEGFTAKVLFTTSPAGGCGGLVNLTSIQSESFRTQQEATYQPFEECHWTVVTSLAKSILFTINSIDIKNSINNITQRDKCNGDYLEVRDGGGPYADLIGQFCGNSVPSPMISTSNKLWIRFYTDGVTEGAALCSLSTRLVNETIRVLTSPDYPNTHLAGTLCRWTLQFADRYRDRMRIRFIDFDLADSNKCENEYLEITEEKKYINEGFGTNFIYSGGRSHPITVEMGSRLPFASYKYCGSELPHDYYSYSDKVKITFRSMSNNHKGFKLEYSTANCDRNYTNEQGRILHNGFTSCWITITVPANRTISLYFNHFSIYDPEQCTRNALQVYLYISQVHEGDSSGPLITTLCSTAMPSPIFSSGNKLTLHSWTESASSYQSYDIIYTTTDAGRGCGGRIFNYGGRFTSPLYPRTYRNNTVCTWDVSVPQGFKIILQFLVFDIGTKKNCSNNNLKVYDVVPSGELLRSTYCGGDDPARLEADTNRVLVKYTSTVNNIGSGWIIVFMAQSTVNISLLCRFNNYSYYESLYLVCSDNLISNAFLNVTKFRLRYSRMQSRCVEGAKIPKDTPDETDGASRVEHNPPSEVSDDERAQRIGQSNADAEP</sequence>
<evidence type="ECO:0000256" key="26">
    <source>
        <dbReference type="ARBA" id="ARBA00049611"/>
    </source>
</evidence>
<feature type="domain" description="CUB" evidence="32">
    <location>
        <begin position="3157"/>
        <end position="3271"/>
    </location>
</feature>
<dbReference type="InterPro" id="IPR018097">
    <property type="entry name" value="EGF_Ca-bd_CS"/>
</dbReference>
<dbReference type="SMART" id="SM00042">
    <property type="entry name" value="CUB"/>
    <property type="match status" value="26"/>
</dbReference>
<evidence type="ECO:0000256" key="23">
    <source>
        <dbReference type="ARBA" id="ARBA00023285"/>
    </source>
</evidence>
<dbReference type="FunFam" id="2.10.25.10:FF:000429">
    <property type="entry name" value="Cubilin"/>
    <property type="match status" value="1"/>
</dbReference>
<keyword evidence="5 28" id="KW-0245">EGF-like domain</keyword>
<keyword evidence="3" id="KW-0813">Transport</keyword>
<dbReference type="FunFam" id="2.60.120.290:FF:000005">
    <property type="entry name" value="Procollagen C-endopeptidase enhancer 1"/>
    <property type="match status" value="5"/>
</dbReference>
<comment type="function">
    <text evidence="26">Endocytic receptor which plays a role in lipoprotein, vitamin and iron metabolism by facilitating their uptake. Acts together with LRP2 to mediate endocytosis of high-density lipoproteins, GC, hemoglobin, ALB, TF and SCGB1A1. Acts together with AMN to mediate endocytosis of the CBLIF-cobalamin complex. Binds to ALB, MB, Kappa and lambda-light chains, TF, hemoglobin, GC, SCGB1A1, APOA1, high density lipoprotein, and the CBLIF-cobalamin complex. Ligand binding requires calcium. Serves as important transporter in several absorptive epithelia, including intestine, renal proximal tubules and embryonic yolk sac. May play an important role in the development of the peri-implantation embryo through internalization of APOA1 and cholesterol. Binds to LGALS3 at the maternal-fetal interface.</text>
</comment>
<dbReference type="Pfam" id="PF07645">
    <property type="entry name" value="EGF_CA"/>
    <property type="match status" value="2"/>
</dbReference>
<feature type="domain" description="CUB" evidence="32">
    <location>
        <begin position="2055"/>
        <end position="2176"/>
    </location>
</feature>
<feature type="domain" description="CUB" evidence="32">
    <location>
        <begin position="2177"/>
        <end position="2294"/>
    </location>
</feature>
<comment type="caution">
    <text evidence="28">Lacks conserved residue(s) required for the propagation of feature annotation.</text>
</comment>
<dbReference type="InterPro" id="IPR001881">
    <property type="entry name" value="EGF-like_Ca-bd_dom"/>
</dbReference>
<dbReference type="GO" id="GO:0008203">
    <property type="term" value="P:cholesterol metabolic process"/>
    <property type="evidence" value="ECO:0007669"/>
    <property type="project" value="UniProtKB-KW"/>
</dbReference>
<keyword evidence="35" id="KW-1185">Reference proteome</keyword>
<dbReference type="FunFam" id="2.60.120.290:FF:000042">
    <property type="entry name" value="AGAP005526-PA"/>
    <property type="match status" value="1"/>
</dbReference>
<dbReference type="GO" id="GO:0031419">
    <property type="term" value="F:cobalamin binding"/>
    <property type="evidence" value="ECO:0007669"/>
    <property type="project" value="UniProtKB-KW"/>
</dbReference>
<feature type="domain" description="CUB" evidence="32">
    <location>
        <begin position="1456"/>
        <end position="1568"/>
    </location>
</feature>
<keyword evidence="20" id="KW-0325">Glycoprotein</keyword>
<dbReference type="GO" id="GO:0005768">
    <property type="term" value="C:endosome"/>
    <property type="evidence" value="ECO:0007669"/>
    <property type="project" value="UniProtKB-SubCell"/>
</dbReference>
<feature type="domain" description="CUB" evidence="32">
    <location>
        <begin position="870"/>
        <end position="986"/>
    </location>
</feature>
<feature type="domain" description="CUB" evidence="32">
    <location>
        <begin position="1572"/>
        <end position="1684"/>
    </location>
</feature>
<dbReference type="Pfam" id="PF00008">
    <property type="entry name" value="EGF"/>
    <property type="match status" value="3"/>
</dbReference>
<dbReference type="Gene3D" id="2.60.120.290">
    <property type="entry name" value="Spermadhesin, CUB domain"/>
    <property type="match status" value="26"/>
</dbReference>
<keyword evidence="22" id="KW-0458">Lysosome</keyword>
<feature type="domain" description="CUB" evidence="32">
    <location>
        <begin position="1685"/>
        <end position="1811"/>
    </location>
</feature>
<dbReference type="SUPFAM" id="SSF49854">
    <property type="entry name" value="Spermadhesin, CUB domain"/>
    <property type="match status" value="26"/>
</dbReference>
<evidence type="ECO:0000256" key="27">
    <source>
        <dbReference type="ARBA" id="ARBA00049703"/>
    </source>
</evidence>
<keyword evidence="16" id="KW-0443">Lipid metabolism</keyword>
<evidence type="ECO:0000313" key="35">
    <source>
        <dbReference type="Proteomes" id="UP000078540"/>
    </source>
</evidence>
<feature type="domain" description="CUB" evidence="32">
    <location>
        <begin position="1225"/>
        <end position="1336"/>
    </location>
</feature>
<evidence type="ECO:0000256" key="1">
    <source>
        <dbReference type="ARBA" id="ARBA00004177"/>
    </source>
</evidence>
<feature type="compositionally biased region" description="Polar residues" evidence="30">
    <location>
        <begin position="3853"/>
        <end position="3862"/>
    </location>
</feature>
<dbReference type="SMART" id="SM00179">
    <property type="entry name" value="EGF_CA"/>
    <property type="match status" value="6"/>
</dbReference>
<feature type="domain" description="CUB" evidence="32">
    <location>
        <begin position="2298"/>
        <end position="2415"/>
    </location>
</feature>
<keyword evidence="8" id="KW-0846">Cobalamin</keyword>
<dbReference type="FunFam" id="2.60.120.290:FF:000013">
    <property type="entry name" value="Membrane frizzled-related protein"/>
    <property type="match status" value="7"/>
</dbReference>
<evidence type="ECO:0000256" key="7">
    <source>
        <dbReference type="ARBA" id="ARBA00022553"/>
    </source>
</evidence>
<feature type="domain" description="CUB" evidence="32">
    <location>
        <begin position="2779"/>
        <end position="2889"/>
    </location>
</feature>
<keyword evidence="7" id="KW-0597">Phosphoprotein</keyword>
<evidence type="ECO:0000256" key="24">
    <source>
        <dbReference type="ARBA" id="ARBA00023765"/>
    </source>
</evidence>
<keyword evidence="6" id="KW-0153">Cholesterol metabolism</keyword>
<evidence type="ECO:0000256" key="8">
    <source>
        <dbReference type="ARBA" id="ARBA00022628"/>
    </source>
</evidence>
<feature type="domain" description="CUB" evidence="32">
    <location>
        <begin position="526"/>
        <end position="641"/>
    </location>
</feature>
<name>A0A195B134_9HYME</name>
<dbReference type="PANTHER" id="PTHR24251">
    <property type="entry name" value="OVOCHYMASE-RELATED"/>
    <property type="match status" value="1"/>
</dbReference>
<feature type="domain" description="EGF-like" evidence="33">
    <location>
        <begin position="213"/>
        <end position="254"/>
    </location>
</feature>
<evidence type="ECO:0000256" key="13">
    <source>
        <dbReference type="ARBA" id="ARBA00022753"/>
    </source>
</evidence>
<dbReference type="FunFam" id="2.10.25.10:FF:000143">
    <property type="entry name" value="Protein crumbs 1"/>
    <property type="match status" value="1"/>
</dbReference>
<keyword evidence="19" id="KW-1207">Sterol metabolism</keyword>
<feature type="domain" description="CUB" evidence="32">
    <location>
        <begin position="1337"/>
        <end position="1454"/>
    </location>
</feature>
<keyword evidence="14" id="KW-0106">Calcium</keyword>
<dbReference type="PROSITE" id="PS00010">
    <property type="entry name" value="ASX_HYDROXYL"/>
    <property type="match status" value="2"/>
</dbReference>
<evidence type="ECO:0000256" key="5">
    <source>
        <dbReference type="ARBA" id="ARBA00022536"/>
    </source>
</evidence>
<feature type="disulfide bond" evidence="28">
    <location>
        <begin position="472"/>
        <end position="481"/>
    </location>
</feature>
<dbReference type="PROSITE" id="PS01186">
    <property type="entry name" value="EGF_2"/>
    <property type="match status" value="2"/>
</dbReference>
<evidence type="ECO:0000256" key="22">
    <source>
        <dbReference type="ARBA" id="ARBA00023228"/>
    </source>
</evidence>
<keyword evidence="21" id="KW-0753">Steroid metabolism</keyword>
<keyword evidence="12" id="KW-0677">Repeat</keyword>
<comment type="subunit">
    <text evidence="27">Interacts with AMN. Component of the cubam complex composed of one CUBN trimer and one AMN chain. The cubam complex can dimerize. Interacts with LRP2 in a dual-receptor complex in a calcium-dependent manner. Found in a complex with PID1/PCLI1, LRP1 and CUBNI. Interacts with LRP1 and PID1/PCLI1.</text>
</comment>
<keyword evidence="4" id="KW-1003">Cell membrane</keyword>
<proteinExistence type="predicted"/>
<dbReference type="FunFam" id="2.10.25.10:FF:000260">
    <property type="entry name" value="Notch receptor 4"/>
    <property type="match status" value="1"/>
</dbReference>
<evidence type="ECO:0000256" key="2">
    <source>
        <dbReference type="ARBA" id="ARBA00004202"/>
    </source>
</evidence>
<evidence type="ECO:0000256" key="17">
    <source>
        <dbReference type="ARBA" id="ARBA00023136"/>
    </source>
</evidence>
<feature type="region of interest" description="Disordered" evidence="30">
    <location>
        <begin position="3820"/>
        <end position="3862"/>
    </location>
</feature>
<evidence type="ECO:0000256" key="19">
    <source>
        <dbReference type="ARBA" id="ARBA00023166"/>
    </source>
</evidence>
<evidence type="ECO:0000256" key="6">
    <source>
        <dbReference type="ARBA" id="ARBA00022548"/>
    </source>
</evidence>
<dbReference type="EMBL" id="KQ976681">
    <property type="protein sequence ID" value="KYM78188.1"/>
    <property type="molecule type" value="Genomic_DNA"/>
</dbReference>
<dbReference type="PROSITE" id="PS00022">
    <property type="entry name" value="EGF_1"/>
    <property type="match status" value="4"/>
</dbReference>
<dbReference type="CDD" id="cd22201">
    <property type="entry name" value="cubilin_NTD"/>
    <property type="match status" value="1"/>
</dbReference>
<keyword evidence="23" id="KW-0170">Cobalt</keyword>
<feature type="domain" description="CUB" evidence="32">
    <location>
        <begin position="990"/>
        <end position="1103"/>
    </location>
</feature>
<feature type="domain" description="CUB" evidence="32">
    <location>
        <begin position="3407"/>
        <end position="3535"/>
    </location>
</feature>
<keyword evidence="17" id="KW-0472">Membrane</keyword>
<keyword evidence="18 28" id="KW-1015">Disulfide bond</keyword>
<feature type="domain" description="CUB" evidence="32">
    <location>
        <begin position="3278"/>
        <end position="3402"/>
    </location>
</feature>
<feature type="domain" description="CUB" evidence="32">
    <location>
        <begin position="1815"/>
        <end position="1924"/>
    </location>
</feature>
<feature type="domain" description="EGF-like" evidence="33">
    <location>
        <begin position="484"/>
        <end position="520"/>
    </location>
</feature>
<feature type="domain" description="CUB" evidence="32">
    <location>
        <begin position="757"/>
        <end position="869"/>
    </location>
</feature>
<feature type="domain" description="CUB" evidence="32">
    <location>
        <begin position="645"/>
        <end position="751"/>
    </location>
</feature>
<evidence type="ECO:0000256" key="31">
    <source>
        <dbReference type="SAM" id="SignalP"/>
    </source>
</evidence>
<dbReference type="Proteomes" id="UP000078540">
    <property type="component" value="Unassembled WGS sequence"/>
</dbReference>
<dbReference type="CDD" id="cd00054">
    <property type="entry name" value="EGF_CA"/>
    <property type="match status" value="5"/>
</dbReference>
<evidence type="ECO:0000313" key="34">
    <source>
        <dbReference type="EMBL" id="KYM78188.1"/>
    </source>
</evidence>
<evidence type="ECO:0000256" key="11">
    <source>
        <dbReference type="ARBA" id="ARBA00022729"/>
    </source>
</evidence>
<evidence type="ECO:0000256" key="20">
    <source>
        <dbReference type="ARBA" id="ARBA00023180"/>
    </source>
</evidence>
<dbReference type="PROSITE" id="PS50026">
    <property type="entry name" value="EGF_3"/>
    <property type="match status" value="4"/>
</dbReference>
<dbReference type="Pfam" id="PF00431">
    <property type="entry name" value="CUB"/>
    <property type="match status" value="26"/>
</dbReference>
<feature type="domain" description="CUB" evidence="32">
    <location>
        <begin position="2891"/>
        <end position="3008"/>
    </location>
</feature>
<evidence type="ECO:0000256" key="28">
    <source>
        <dbReference type="PROSITE-ProRule" id="PRU00076"/>
    </source>
</evidence>
<evidence type="ECO:0000256" key="21">
    <source>
        <dbReference type="ARBA" id="ARBA00023221"/>
    </source>
</evidence>
<dbReference type="FunFam" id="2.60.120.290:FF:000060">
    <property type="entry name" value="Cubilin homolog"/>
    <property type="match status" value="1"/>
</dbReference>
<feature type="domain" description="CUB" evidence="32">
    <location>
        <begin position="3009"/>
        <end position="3155"/>
    </location>
</feature>
<feature type="compositionally biased region" description="Basic and acidic residues" evidence="30">
    <location>
        <begin position="3821"/>
        <end position="3840"/>
    </location>
</feature>
<comment type="subcellular location">
    <subcellularLocation>
        <location evidence="2">Cell membrane</location>
        <topology evidence="2">Peripheral membrane protein</topology>
    </subcellularLocation>
    <subcellularLocation>
        <location evidence="1">Endosome</location>
    </subcellularLocation>
    <subcellularLocation>
        <location evidence="24">Lysosome membrane</location>
        <topology evidence="24">Peripheral membrane protein</topology>
    </subcellularLocation>
</comment>
<dbReference type="PROSITE" id="PS01180">
    <property type="entry name" value="CUB"/>
    <property type="match status" value="27"/>
</dbReference>
<dbReference type="GO" id="GO:0016324">
    <property type="term" value="C:apical plasma membrane"/>
    <property type="evidence" value="ECO:0007669"/>
    <property type="project" value="UniProtKB-ARBA"/>
</dbReference>
<feature type="disulfide bond" evidence="28">
    <location>
        <begin position="510"/>
        <end position="519"/>
    </location>
</feature>
<keyword evidence="10" id="KW-0479">Metal-binding</keyword>
<dbReference type="GO" id="GO:0005509">
    <property type="term" value="F:calcium ion binding"/>
    <property type="evidence" value="ECO:0007669"/>
    <property type="project" value="InterPro"/>
</dbReference>
<feature type="domain" description="CUB" evidence="32">
    <location>
        <begin position="3654"/>
        <end position="3766"/>
    </location>
</feature>
<feature type="coiled-coil region" evidence="29">
    <location>
        <begin position="150"/>
        <end position="180"/>
    </location>
</feature>
<feature type="domain" description="CUB" evidence="32">
    <location>
        <begin position="1109"/>
        <end position="1221"/>
    </location>
</feature>
<dbReference type="PANTHER" id="PTHR24251:SF37">
    <property type="entry name" value="CUB DOMAIN-CONTAINING PROTEIN"/>
    <property type="match status" value="1"/>
</dbReference>
<dbReference type="STRING" id="520822.A0A195B134"/>
<evidence type="ECO:0000259" key="33">
    <source>
        <dbReference type="PROSITE" id="PS50026"/>
    </source>
</evidence>
<keyword evidence="29" id="KW-0175">Coiled coil</keyword>
<dbReference type="InterPro" id="IPR000859">
    <property type="entry name" value="CUB_dom"/>
</dbReference>
<dbReference type="InterPro" id="IPR000742">
    <property type="entry name" value="EGF"/>
</dbReference>
<dbReference type="SMART" id="SM00181">
    <property type="entry name" value="EGF"/>
    <property type="match status" value="8"/>
</dbReference>
<organism evidence="34 35">
    <name type="scientific">Atta colombica</name>
    <dbReference type="NCBI Taxonomy" id="520822"/>
    <lineage>
        <taxon>Eukaryota</taxon>
        <taxon>Metazoa</taxon>
        <taxon>Ecdysozoa</taxon>
        <taxon>Arthropoda</taxon>
        <taxon>Hexapoda</taxon>
        <taxon>Insecta</taxon>
        <taxon>Pterygota</taxon>
        <taxon>Neoptera</taxon>
        <taxon>Endopterygota</taxon>
        <taxon>Hymenoptera</taxon>
        <taxon>Apocrita</taxon>
        <taxon>Aculeata</taxon>
        <taxon>Formicoidea</taxon>
        <taxon>Formicidae</taxon>
        <taxon>Myrmicinae</taxon>
        <taxon>Atta</taxon>
    </lineage>
</organism>
<dbReference type="SUPFAM" id="SSF57196">
    <property type="entry name" value="EGF/Laminin"/>
    <property type="match status" value="5"/>
</dbReference>
<feature type="domain" description="CUB" evidence="32">
    <location>
        <begin position="2418"/>
        <end position="2535"/>
    </location>
</feature>
<gene>
    <name evidence="34" type="ORF">ALC53_11383</name>
</gene>
<dbReference type="InterPro" id="IPR035914">
    <property type="entry name" value="Sperma_CUB_dom_sf"/>
</dbReference>
<accession>A0A195B134</accession>
<evidence type="ECO:0000256" key="25">
    <source>
        <dbReference type="ARBA" id="ARBA00023878"/>
    </source>
</evidence>
<evidence type="ECO:0000256" key="10">
    <source>
        <dbReference type="ARBA" id="ARBA00022723"/>
    </source>
</evidence>
<evidence type="ECO:0000256" key="9">
    <source>
        <dbReference type="ARBA" id="ARBA00022685"/>
    </source>
</evidence>
<dbReference type="FunFam" id="2.10.25.10:FF:000379">
    <property type="entry name" value="Cubilin"/>
    <property type="match status" value="1"/>
</dbReference>
<dbReference type="InterPro" id="IPR049883">
    <property type="entry name" value="NOTCH1_EGF-like"/>
</dbReference>
<evidence type="ECO:0000256" key="29">
    <source>
        <dbReference type="SAM" id="Coils"/>
    </source>
</evidence>
<evidence type="ECO:0000256" key="14">
    <source>
        <dbReference type="ARBA" id="ARBA00022837"/>
    </source>
</evidence>
<dbReference type="CDD" id="cd00041">
    <property type="entry name" value="CUB"/>
    <property type="match status" value="26"/>
</dbReference>
<feature type="domain" description="CUB" evidence="32">
    <location>
        <begin position="3537"/>
        <end position="3648"/>
    </location>
</feature>
<evidence type="ECO:0000256" key="30">
    <source>
        <dbReference type="SAM" id="MobiDB-lite"/>
    </source>
</evidence>
<keyword evidence="11 31" id="KW-0732">Signal</keyword>
<dbReference type="Gene3D" id="2.10.25.10">
    <property type="entry name" value="Laminin"/>
    <property type="match status" value="7"/>
</dbReference>
<evidence type="ECO:0000256" key="15">
    <source>
        <dbReference type="ARBA" id="ARBA00022927"/>
    </source>
</evidence>
<feature type="domain" description="CUB" evidence="32">
    <location>
        <begin position="2539"/>
        <end position="2651"/>
    </location>
</feature>
<feature type="domain" description="CUB" evidence="32">
    <location>
        <begin position="2656"/>
        <end position="2777"/>
    </location>
</feature>
<feature type="domain" description="EGF-like" evidence="33">
    <location>
        <begin position="446"/>
        <end position="482"/>
    </location>
</feature>
<feature type="disulfide bond" evidence="28">
    <location>
        <begin position="244"/>
        <end position="253"/>
    </location>
</feature>
<feature type="chain" id="PRO_5008269255" description="Cubilin" evidence="31">
    <location>
        <begin position="19"/>
        <end position="3862"/>
    </location>
</feature>
<feature type="domain" description="EGF-like" evidence="33">
    <location>
        <begin position="175"/>
        <end position="211"/>
    </location>
</feature>
<feature type="domain" description="CUB" evidence="32">
    <location>
        <begin position="1925"/>
        <end position="2037"/>
    </location>
</feature>
<keyword evidence="15" id="KW-0653">Protein transport</keyword>
<evidence type="ECO:0000256" key="18">
    <source>
        <dbReference type="ARBA" id="ARBA00023157"/>
    </source>
</evidence>
<dbReference type="InterPro" id="IPR000152">
    <property type="entry name" value="EGF-type_Asp/Asn_hydroxyl_site"/>
</dbReference>
<dbReference type="GO" id="GO:0005765">
    <property type="term" value="C:lysosomal membrane"/>
    <property type="evidence" value="ECO:0007669"/>
    <property type="project" value="UniProtKB-SubCell"/>
</dbReference>
<keyword evidence="9" id="KW-0165">Cleavage on pair of basic residues</keyword>
<protein>
    <recommendedName>
        <fullName evidence="25">Cubilin</fullName>
    </recommendedName>
</protein>
<evidence type="ECO:0000256" key="4">
    <source>
        <dbReference type="ARBA" id="ARBA00022475"/>
    </source>
</evidence>
<evidence type="ECO:0000256" key="12">
    <source>
        <dbReference type="ARBA" id="ARBA00022737"/>
    </source>
</evidence>
<evidence type="ECO:0000256" key="3">
    <source>
        <dbReference type="ARBA" id="ARBA00022448"/>
    </source>
</evidence>
<feature type="signal peptide" evidence="31">
    <location>
        <begin position="1"/>
        <end position="18"/>
    </location>
</feature>